<keyword evidence="3" id="KW-1185">Reference proteome</keyword>
<feature type="region of interest" description="Disordered" evidence="1">
    <location>
        <begin position="1"/>
        <end position="25"/>
    </location>
</feature>
<accession>A0A9D4S364</accession>
<comment type="caution">
    <text evidence="2">The sequence shown here is derived from an EMBL/GenBank/DDBJ whole genome shotgun (WGS) entry which is preliminary data.</text>
</comment>
<evidence type="ECO:0000313" key="2">
    <source>
        <dbReference type="EMBL" id="KAH3888197.1"/>
    </source>
</evidence>
<name>A0A9D4S364_DREPO</name>
<reference evidence="2" key="2">
    <citation type="submission" date="2020-11" db="EMBL/GenBank/DDBJ databases">
        <authorList>
            <person name="McCartney M.A."/>
            <person name="Auch B."/>
            <person name="Kono T."/>
            <person name="Mallez S."/>
            <person name="Becker A."/>
            <person name="Gohl D.M."/>
            <person name="Silverstein K.A.T."/>
            <person name="Koren S."/>
            <person name="Bechman K.B."/>
            <person name="Herman A."/>
            <person name="Abrahante J.E."/>
            <person name="Garbe J."/>
        </authorList>
    </citation>
    <scope>NUCLEOTIDE SEQUENCE</scope>
    <source>
        <strain evidence="2">Duluth1</strain>
        <tissue evidence="2">Whole animal</tissue>
    </source>
</reference>
<proteinExistence type="predicted"/>
<dbReference type="Proteomes" id="UP000828390">
    <property type="component" value="Unassembled WGS sequence"/>
</dbReference>
<protein>
    <submittedName>
        <fullName evidence="2">Uncharacterized protein</fullName>
    </submittedName>
</protein>
<gene>
    <name evidence="2" type="ORF">DPMN_012227</name>
</gene>
<dbReference type="AlphaFoldDB" id="A0A9D4S364"/>
<dbReference type="EMBL" id="JAIWYP010000001">
    <property type="protein sequence ID" value="KAH3888197.1"/>
    <property type="molecule type" value="Genomic_DNA"/>
</dbReference>
<evidence type="ECO:0000256" key="1">
    <source>
        <dbReference type="SAM" id="MobiDB-lite"/>
    </source>
</evidence>
<reference evidence="2" key="1">
    <citation type="journal article" date="2019" name="bioRxiv">
        <title>The Genome of the Zebra Mussel, Dreissena polymorpha: A Resource for Invasive Species Research.</title>
        <authorList>
            <person name="McCartney M.A."/>
            <person name="Auch B."/>
            <person name="Kono T."/>
            <person name="Mallez S."/>
            <person name="Zhang Y."/>
            <person name="Obille A."/>
            <person name="Becker A."/>
            <person name="Abrahante J.E."/>
            <person name="Garbe J."/>
            <person name="Badalamenti J.P."/>
            <person name="Herman A."/>
            <person name="Mangelson H."/>
            <person name="Liachko I."/>
            <person name="Sullivan S."/>
            <person name="Sone E.D."/>
            <person name="Koren S."/>
            <person name="Silverstein K.A.T."/>
            <person name="Beckman K.B."/>
            <person name="Gohl D.M."/>
        </authorList>
    </citation>
    <scope>NUCLEOTIDE SEQUENCE</scope>
    <source>
        <strain evidence="2">Duluth1</strain>
        <tissue evidence="2">Whole animal</tissue>
    </source>
</reference>
<sequence length="64" mass="7589">MPTQLQQNLLKHEARRKKEMPQKVVQSRDMAAKFYGEHLDPNELFKFKVPDGRESLQHLKNINT</sequence>
<evidence type="ECO:0000313" key="3">
    <source>
        <dbReference type="Proteomes" id="UP000828390"/>
    </source>
</evidence>
<organism evidence="2 3">
    <name type="scientific">Dreissena polymorpha</name>
    <name type="common">Zebra mussel</name>
    <name type="synonym">Mytilus polymorpha</name>
    <dbReference type="NCBI Taxonomy" id="45954"/>
    <lineage>
        <taxon>Eukaryota</taxon>
        <taxon>Metazoa</taxon>
        <taxon>Spiralia</taxon>
        <taxon>Lophotrochozoa</taxon>
        <taxon>Mollusca</taxon>
        <taxon>Bivalvia</taxon>
        <taxon>Autobranchia</taxon>
        <taxon>Heteroconchia</taxon>
        <taxon>Euheterodonta</taxon>
        <taxon>Imparidentia</taxon>
        <taxon>Neoheterodontei</taxon>
        <taxon>Myida</taxon>
        <taxon>Dreissenoidea</taxon>
        <taxon>Dreissenidae</taxon>
        <taxon>Dreissena</taxon>
    </lineage>
</organism>